<sequence length="172" mass="18182">MRKVFFVAALAGTAMTLSACSQGADDAAETAVEDNSMAAAPDASTATEKAGGVADANTATAEQLAAMNGMTPERAAAIVAGQPYATVTDLNAVLVANMTPEEATATLSQLFVPVNLNSATREEIALIPGMTDRMIGEFLEYRPYADMNEFDREIGKYVDEAEVARFRNYVTL</sequence>
<evidence type="ECO:0008006" key="4">
    <source>
        <dbReference type="Google" id="ProtNLM"/>
    </source>
</evidence>
<reference evidence="2 3" key="1">
    <citation type="submission" date="2019-12" db="EMBL/GenBank/DDBJ databases">
        <title>Genomic-based taxomic classification of the family Erythrobacteraceae.</title>
        <authorList>
            <person name="Xu L."/>
        </authorList>
    </citation>
    <scope>NUCLEOTIDE SEQUENCE [LARGE SCALE GENOMIC DNA]</scope>
    <source>
        <strain evidence="2 3">KCTC 52259</strain>
    </source>
</reference>
<comment type="caution">
    <text evidence="2">The sequence shown here is derived from an EMBL/GenBank/DDBJ whole genome shotgun (WGS) entry which is preliminary data.</text>
</comment>
<dbReference type="Gene3D" id="1.10.150.320">
    <property type="entry name" value="Photosystem II 12 kDa extrinsic protein"/>
    <property type="match status" value="2"/>
</dbReference>
<keyword evidence="3" id="KW-1185">Reference proteome</keyword>
<dbReference type="PROSITE" id="PS51257">
    <property type="entry name" value="PROKAR_LIPOPROTEIN"/>
    <property type="match status" value="1"/>
</dbReference>
<dbReference type="AlphaFoldDB" id="A0A6L7GEX2"/>
<dbReference type="InterPro" id="IPR010994">
    <property type="entry name" value="RuvA_2-like"/>
</dbReference>
<evidence type="ECO:0000256" key="1">
    <source>
        <dbReference type="SAM" id="SignalP"/>
    </source>
</evidence>
<evidence type="ECO:0000313" key="2">
    <source>
        <dbReference type="EMBL" id="MXP14170.1"/>
    </source>
</evidence>
<dbReference type="EMBL" id="WTYU01000001">
    <property type="protein sequence ID" value="MXP14170.1"/>
    <property type="molecule type" value="Genomic_DNA"/>
</dbReference>
<dbReference type="OrthoDB" id="7428302at2"/>
<proteinExistence type="predicted"/>
<dbReference type="Proteomes" id="UP000473531">
    <property type="component" value="Unassembled WGS sequence"/>
</dbReference>
<keyword evidence="1" id="KW-0732">Signal</keyword>
<organism evidence="2 3">
    <name type="scientific">Allopontixanthobacter confluentis</name>
    <dbReference type="NCBI Taxonomy" id="1849021"/>
    <lineage>
        <taxon>Bacteria</taxon>
        <taxon>Pseudomonadati</taxon>
        <taxon>Pseudomonadota</taxon>
        <taxon>Alphaproteobacteria</taxon>
        <taxon>Sphingomonadales</taxon>
        <taxon>Erythrobacteraceae</taxon>
        <taxon>Allopontixanthobacter</taxon>
    </lineage>
</organism>
<dbReference type="SUPFAM" id="SSF47781">
    <property type="entry name" value="RuvA domain 2-like"/>
    <property type="match status" value="1"/>
</dbReference>
<dbReference type="RefSeq" id="WP_160600364.1">
    <property type="nucleotide sequence ID" value="NZ_WTYU01000001.1"/>
</dbReference>
<protein>
    <recommendedName>
        <fullName evidence="4">Helix-hairpin-helix domain-containing protein</fullName>
    </recommendedName>
</protein>
<name>A0A6L7GEX2_9SPHN</name>
<accession>A0A6L7GEX2</accession>
<evidence type="ECO:0000313" key="3">
    <source>
        <dbReference type="Proteomes" id="UP000473531"/>
    </source>
</evidence>
<feature type="chain" id="PRO_5026648204" description="Helix-hairpin-helix domain-containing protein" evidence="1">
    <location>
        <begin position="20"/>
        <end position="172"/>
    </location>
</feature>
<gene>
    <name evidence="2" type="ORF">GRI44_05330</name>
</gene>
<dbReference type="SUPFAM" id="SSF81585">
    <property type="entry name" value="PsbU/PolX domain-like"/>
    <property type="match status" value="1"/>
</dbReference>
<feature type="signal peptide" evidence="1">
    <location>
        <begin position="1"/>
        <end position="19"/>
    </location>
</feature>